<accession>A0ABV8KUR4</accession>
<gene>
    <name evidence="2" type="ORF">ACFOX0_28325</name>
</gene>
<sequence length="213" mass="24331">MINDVERIRTALLPLCEPIHDVFTWADQKRRKQLPELDGQALYRWHATHTIRAFAHLRLRGLDVSPWRLAGRHARNGELWLTDGDYRVRLLHAVKDADVPAPGSNAERQAYYRNKPLFRVELQRRLFGPHDDRLLFVWRIDPKSSVPIFRVVRPIGNWKWGDHALTDIDFILPESAEDLAALEFEPSDEGMELDIPGEDGQEGGTENAGGSAG</sequence>
<organism evidence="2 3">
    <name type="scientific">Micromonospora zhanjiangensis</name>
    <dbReference type="NCBI Taxonomy" id="1522057"/>
    <lineage>
        <taxon>Bacteria</taxon>
        <taxon>Bacillati</taxon>
        <taxon>Actinomycetota</taxon>
        <taxon>Actinomycetes</taxon>
        <taxon>Micromonosporales</taxon>
        <taxon>Micromonosporaceae</taxon>
        <taxon>Micromonospora</taxon>
    </lineage>
</organism>
<evidence type="ECO:0000256" key="1">
    <source>
        <dbReference type="SAM" id="MobiDB-lite"/>
    </source>
</evidence>
<reference evidence="3" key="1">
    <citation type="journal article" date="2019" name="Int. J. Syst. Evol. Microbiol.">
        <title>The Global Catalogue of Microorganisms (GCM) 10K type strain sequencing project: providing services to taxonomists for standard genome sequencing and annotation.</title>
        <authorList>
            <consortium name="The Broad Institute Genomics Platform"/>
            <consortium name="The Broad Institute Genome Sequencing Center for Infectious Disease"/>
            <person name="Wu L."/>
            <person name="Ma J."/>
        </authorList>
    </citation>
    <scope>NUCLEOTIDE SEQUENCE [LARGE SCALE GENOMIC DNA]</scope>
    <source>
        <strain evidence="3">2902at01</strain>
    </source>
</reference>
<evidence type="ECO:0000313" key="3">
    <source>
        <dbReference type="Proteomes" id="UP001595868"/>
    </source>
</evidence>
<protein>
    <submittedName>
        <fullName evidence="2">Uncharacterized protein</fullName>
    </submittedName>
</protein>
<dbReference type="EMBL" id="JBHSBN010000029">
    <property type="protein sequence ID" value="MFC4109824.1"/>
    <property type="molecule type" value="Genomic_DNA"/>
</dbReference>
<comment type="caution">
    <text evidence="2">The sequence shown here is derived from an EMBL/GenBank/DDBJ whole genome shotgun (WGS) entry which is preliminary data.</text>
</comment>
<feature type="region of interest" description="Disordered" evidence="1">
    <location>
        <begin position="187"/>
        <end position="213"/>
    </location>
</feature>
<dbReference type="Proteomes" id="UP001595868">
    <property type="component" value="Unassembled WGS sequence"/>
</dbReference>
<proteinExistence type="predicted"/>
<feature type="compositionally biased region" description="Gly residues" evidence="1">
    <location>
        <begin position="202"/>
        <end position="213"/>
    </location>
</feature>
<name>A0ABV8KUR4_9ACTN</name>
<feature type="compositionally biased region" description="Acidic residues" evidence="1">
    <location>
        <begin position="187"/>
        <end position="201"/>
    </location>
</feature>
<dbReference type="RefSeq" id="WP_377551719.1">
    <property type="nucleotide sequence ID" value="NZ_JBHSBN010000029.1"/>
</dbReference>
<keyword evidence="3" id="KW-1185">Reference proteome</keyword>
<evidence type="ECO:0000313" key="2">
    <source>
        <dbReference type="EMBL" id="MFC4109824.1"/>
    </source>
</evidence>